<evidence type="ECO:0000313" key="9">
    <source>
        <dbReference type="EMBL" id="QQS81898.1"/>
    </source>
</evidence>
<dbReference type="InterPro" id="IPR008979">
    <property type="entry name" value="Galactose-bd-like_sf"/>
</dbReference>
<dbReference type="KEGG" id="scv:A4G25_10320"/>
<dbReference type="Pfam" id="PF02836">
    <property type="entry name" value="Glyco_hydro_2_C"/>
    <property type="match status" value="1"/>
</dbReference>
<dbReference type="InterPro" id="IPR050347">
    <property type="entry name" value="Bact_Beta-galactosidase"/>
</dbReference>
<evidence type="ECO:0000256" key="1">
    <source>
        <dbReference type="ARBA" id="ARBA00001412"/>
    </source>
</evidence>
<dbReference type="SUPFAM" id="SSF49785">
    <property type="entry name" value="Galactose-binding domain-like"/>
    <property type="match status" value="1"/>
</dbReference>
<dbReference type="InterPro" id="IPR017853">
    <property type="entry name" value="GH"/>
</dbReference>
<evidence type="ECO:0000256" key="6">
    <source>
        <dbReference type="ARBA" id="ARBA00032230"/>
    </source>
</evidence>
<dbReference type="Proteomes" id="UP000293854">
    <property type="component" value="Unassembled WGS sequence"/>
</dbReference>
<dbReference type="EC" id="3.2.1.23" evidence="3 7"/>
<dbReference type="InterPro" id="IPR036156">
    <property type="entry name" value="Beta-gal/glucu_dom_sf"/>
</dbReference>
<dbReference type="InterPro" id="IPR013783">
    <property type="entry name" value="Ig-like_fold"/>
</dbReference>
<reference evidence="10 11" key="1">
    <citation type="submission" date="2018-11" db="EMBL/GenBank/DDBJ databases">
        <title>Genomic profiling of Staphylococcus species from a Poultry farm system in KwaZulu-Natal, South Africa.</title>
        <authorList>
            <person name="Amoako D.G."/>
            <person name="Somboro A.M."/>
            <person name="Abia A.L.K."/>
            <person name="Bester L.A."/>
            <person name="Essack S.Y."/>
        </authorList>
    </citation>
    <scope>NUCLEOTIDE SEQUENCE [LARGE SCALE GENOMIC DNA]</scope>
    <source>
        <strain evidence="10 11">SA11</strain>
    </source>
</reference>
<dbReference type="Pfam" id="PF00703">
    <property type="entry name" value="Glyco_hydro_2"/>
    <property type="match status" value="1"/>
</dbReference>
<organism evidence="10 11">
    <name type="scientific">Staphylococcus condimenti</name>
    <dbReference type="NCBI Taxonomy" id="70255"/>
    <lineage>
        <taxon>Bacteria</taxon>
        <taxon>Bacillati</taxon>
        <taxon>Bacillota</taxon>
        <taxon>Bacilli</taxon>
        <taxon>Bacillales</taxon>
        <taxon>Staphylococcaceae</taxon>
        <taxon>Staphylococcus</taxon>
    </lineage>
</organism>
<evidence type="ECO:0000313" key="11">
    <source>
        <dbReference type="Proteomes" id="UP000293854"/>
    </source>
</evidence>
<dbReference type="SUPFAM" id="SSF74650">
    <property type="entry name" value="Galactose mutarotase-like"/>
    <property type="match status" value="1"/>
</dbReference>
<proteinExistence type="inferred from homology"/>
<evidence type="ECO:0000256" key="4">
    <source>
        <dbReference type="ARBA" id="ARBA00022801"/>
    </source>
</evidence>
<evidence type="ECO:0000313" key="10">
    <source>
        <dbReference type="EMBL" id="RZI01042.1"/>
    </source>
</evidence>
<dbReference type="InterPro" id="IPR004199">
    <property type="entry name" value="B-gal_small/dom_5"/>
</dbReference>
<dbReference type="InterPro" id="IPR023230">
    <property type="entry name" value="Glyco_hydro_2_CS"/>
</dbReference>
<protein>
    <recommendedName>
        <fullName evidence="3 7">Beta-galactosidase</fullName>
        <ecNumber evidence="3 7">3.2.1.23</ecNumber>
    </recommendedName>
    <alternativeName>
        <fullName evidence="6 7">Lactase</fullName>
    </alternativeName>
</protein>
<dbReference type="GeneID" id="93725746"/>
<dbReference type="GO" id="GO:0009341">
    <property type="term" value="C:beta-galactosidase complex"/>
    <property type="evidence" value="ECO:0007669"/>
    <property type="project" value="InterPro"/>
</dbReference>
<dbReference type="PROSITE" id="PS00719">
    <property type="entry name" value="GLYCOSYL_HYDROL_F2_1"/>
    <property type="match status" value="1"/>
</dbReference>
<dbReference type="PANTHER" id="PTHR46323:SF2">
    <property type="entry name" value="BETA-GALACTOSIDASE"/>
    <property type="match status" value="1"/>
</dbReference>
<dbReference type="PRINTS" id="PR00132">
    <property type="entry name" value="GLHYDRLASE2"/>
</dbReference>
<accession>A0A143PE07</accession>
<dbReference type="InterPro" id="IPR006104">
    <property type="entry name" value="Glyco_hydro_2_N"/>
</dbReference>
<dbReference type="Gene3D" id="3.20.20.80">
    <property type="entry name" value="Glycosidases"/>
    <property type="match status" value="1"/>
</dbReference>
<keyword evidence="5 7" id="KW-0326">Glycosidase</keyword>
<dbReference type="InterPro" id="IPR011013">
    <property type="entry name" value="Gal_mutarotase_sf_dom"/>
</dbReference>
<keyword evidence="12" id="KW-1185">Reference proteome</keyword>
<gene>
    <name evidence="10" type="ORF">EIG99_09810</name>
    <name evidence="9" type="ORF">I6J05_08165</name>
</gene>
<dbReference type="RefSeq" id="WP_047131597.1">
    <property type="nucleotide sequence ID" value="NZ_CP015114.1"/>
</dbReference>
<evidence type="ECO:0000256" key="3">
    <source>
        <dbReference type="ARBA" id="ARBA00012756"/>
    </source>
</evidence>
<comment type="catalytic activity">
    <reaction evidence="1 7">
        <text>Hydrolysis of terminal non-reducing beta-D-galactose residues in beta-D-galactosides.</text>
        <dbReference type="EC" id="3.2.1.23"/>
    </reaction>
</comment>
<dbReference type="AlphaFoldDB" id="A0A143PE07"/>
<keyword evidence="4 7" id="KW-0378">Hydrolase</keyword>
<dbReference type="EMBL" id="RQTE01000199">
    <property type="protein sequence ID" value="RZI01042.1"/>
    <property type="molecule type" value="Genomic_DNA"/>
</dbReference>
<dbReference type="Proteomes" id="UP000595942">
    <property type="component" value="Chromosome"/>
</dbReference>
<dbReference type="PANTHER" id="PTHR46323">
    <property type="entry name" value="BETA-GALACTOSIDASE"/>
    <property type="match status" value="1"/>
</dbReference>
<dbReference type="GO" id="GO:0005990">
    <property type="term" value="P:lactose catabolic process"/>
    <property type="evidence" value="ECO:0007669"/>
    <property type="project" value="TreeGrafter"/>
</dbReference>
<name>A0A143PE07_9STAP</name>
<dbReference type="InterPro" id="IPR006101">
    <property type="entry name" value="Glyco_hydro_2"/>
</dbReference>
<dbReference type="Gene3D" id="2.60.40.10">
    <property type="entry name" value="Immunoglobulins"/>
    <property type="match status" value="1"/>
</dbReference>
<dbReference type="InterPro" id="IPR006103">
    <property type="entry name" value="Glyco_hydro_2_cat"/>
</dbReference>
<dbReference type="SUPFAM" id="SSF49303">
    <property type="entry name" value="beta-Galactosidase/glucuronidase domain"/>
    <property type="match status" value="1"/>
</dbReference>
<dbReference type="GO" id="GO:0004565">
    <property type="term" value="F:beta-galactosidase activity"/>
    <property type="evidence" value="ECO:0007669"/>
    <property type="project" value="UniProtKB-EC"/>
</dbReference>
<dbReference type="InterPro" id="IPR014718">
    <property type="entry name" value="GH-type_carb-bd"/>
</dbReference>
<dbReference type="OrthoDB" id="9762066at2"/>
<dbReference type="SUPFAM" id="SSF51445">
    <property type="entry name" value="(Trans)glycosidases"/>
    <property type="match status" value="1"/>
</dbReference>
<dbReference type="GO" id="GO:0030246">
    <property type="term" value="F:carbohydrate binding"/>
    <property type="evidence" value="ECO:0007669"/>
    <property type="project" value="InterPro"/>
</dbReference>
<evidence type="ECO:0000256" key="2">
    <source>
        <dbReference type="ARBA" id="ARBA00007401"/>
    </source>
</evidence>
<dbReference type="EMBL" id="CP068073">
    <property type="protein sequence ID" value="QQS81898.1"/>
    <property type="molecule type" value="Genomic_DNA"/>
</dbReference>
<dbReference type="Gene3D" id="2.60.120.260">
    <property type="entry name" value="Galactose-binding domain-like"/>
    <property type="match status" value="1"/>
</dbReference>
<sequence length="1002" mass="117007">MKLDLHYNLKQLHVNTLPYTNYFVPYHRKTEIRDNKKDLDKACVTPLNGDWNFDYYESVQEFEEAPHKKSKGRLPVPSVWNLFGYDQIQYVNIKYPIPFDPPNVPEENPCGFYQRHFDLHKLYKRKKRQYILNFDGVSSGYYVWINQQFVGYSQVSHSISRFDITDFIKEGKNSIAVLVVKYSDGTYFEDQDMFRHSGIFRNVYIVERPEQRIEDFKIDTKVDSDQNIGEINIDIRKTNGNPEIEYALFDPYQNKVARGELNKNLTIPLTEPKLWSAEIPNLYTLYLLTEDEIIEQKIGVREVKIEHQQLWINGQSVKLRGVNYHDSDPLQGYVVSEQRLITDLKLMKEANFNAIRTAHYPKSPRFYELADEYGFYVMSEADLETHGVVMLYGIENIEDFNIIADNSKYEKAILDRVEASIVQLQNYSSIIMWSLGNESGYGQNIKKAAALAHELDDTRPVHYEGAFYARGGEDYSKLDIISRMYPSPEEIESRYLDNKEVTKPFILCEYAHAMGNSPGGLEAYHELMEKYPAFIGAFVWEWCDHAVTAGMEEGFYRFRYGGDSGETLHDSNFCVDGIVNPERIPHEGFYEFQEIHRPLALKKYDGLRWTVRNQLDFLNVNQYLDVTLLLTTIDGESKKIPFELPEIMPHEEKELDFSAIVESYHFKFEELSSIMLTYRLKFRTALLTSDTYLGHDQVIYQRQVINKVEDQNASIEGEASIIIGSKSIYLRLKEWEYHFDKKTAALNLVKHKNKRLMDEPTKIAIWRAPTDNDIHLEESWKEMGYFNPITRVAGYNIDEQDNKIIISFDIGFYSVFSPKILSISYKWTIYPGGHIEIDMDMERNMRMPALPRFGMIWKLQTVYEKVRYYGNGPFSSYSDKNLACHLGWFDTTVDENFRPHIRPQEDGSHDNVTSLSIKSVDKEVRFSAGKPFSFNVKHYSDEQMTMIKHHDKLQKEPYSFVHIDAIQSGIGTNSCGPVLPERYQVNGPFYHLNYSVDFKEFI</sequence>
<dbReference type="Pfam" id="PF02929">
    <property type="entry name" value="Bgal_small_N"/>
    <property type="match status" value="1"/>
</dbReference>
<dbReference type="Pfam" id="PF02837">
    <property type="entry name" value="Glyco_hydro_2_N"/>
    <property type="match status" value="1"/>
</dbReference>
<comment type="similarity">
    <text evidence="2 7">Belongs to the glycosyl hydrolase 2 family.</text>
</comment>
<evidence type="ECO:0000259" key="8">
    <source>
        <dbReference type="SMART" id="SM01038"/>
    </source>
</evidence>
<evidence type="ECO:0000256" key="7">
    <source>
        <dbReference type="RuleBase" id="RU361154"/>
    </source>
</evidence>
<dbReference type="SMART" id="SM01038">
    <property type="entry name" value="Bgal_small_N"/>
    <property type="match status" value="1"/>
</dbReference>
<evidence type="ECO:0000256" key="5">
    <source>
        <dbReference type="ARBA" id="ARBA00023295"/>
    </source>
</evidence>
<dbReference type="Gene3D" id="2.70.98.10">
    <property type="match status" value="1"/>
</dbReference>
<reference evidence="9 12" key="2">
    <citation type="submission" date="2021-01" db="EMBL/GenBank/DDBJ databases">
        <title>FDA dAtabase for Regulatory Grade micrObial Sequences (FDA-ARGOS): Supporting development and validation of Infectious Disease Dx tests.</title>
        <authorList>
            <person name="Sproer C."/>
            <person name="Gronow S."/>
            <person name="Severitt S."/>
            <person name="Schroder I."/>
            <person name="Tallon L."/>
            <person name="Sadzewicz L."/>
            <person name="Zhao X."/>
            <person name="Boylan J."/>
            <person name="Ott S."/>
            <person name="Bowen H."/>
            <person name="Vavikolanu K."/>
            <person name="Mehta A."/>
            <person name="Aluvathingal J."/>
            <person name="Nadendla S."/>
            <person name="Lowell S."/>
            <person name="Myers T."/>
            <person name="Yan Y."/>
            <person name="Sichtig H."/>
        </authorList>
    </citation>
    <scope>NUCLEOTIDE SEQUENCE [LARGE SCALE GENOMIC DNA]</scope>
    <source>
        <strain evidence="9 12">FDAARGOS_1148</strain>
    </source>
</reference>
<evidence type="ECO:0000313" key="12">
    <source>
        <dbReference type="Proteomes" id="UP000595942"/>
    </source>
</evidence>
<dbReference type="InterPro" id="IPR006102">
    <property type="entry name" value="Ig-like_GH2"/>
</dbReference>
<feature type="domain" description="Beta galactosidase small chain/" evidence="8">
    <location>
        <begin position="729"/>
        <end position="999"/>
    </location>
</feature>